<name>A0AAW9JIJ1_BACTU</name>
<organism evidence="13 14">
    <name type="scientific">Bacillus thuringiensis</name>
    <dbReference type="NCBI Taxonomy" id="1428"/>
    <lineage>
        <taxon>Bacteria</taxon>
        <taxon>Bacillati</taxon>
        <taxon>Bacillota</taxon>
        <taxon>Bacilli</taxon>
        <taxon>Bacillales</taxon>
        <taxon>Bacillaceae</taxon>
        <taxon>Bacillus</taxon>
        <taxon>Bacillus cereus group</taxon>
    </lineage>
</organism>
<dbReference type="PROSITE" id="PS50880">
    <property type="entry name" value="TOPRIM"/>
    <property type="match status" value="1"/>
</dbReference>
<dbReference type="InterPro" id="IPR000380">
    <property type="entry name" value="Topo_IA"/>
</dbReference>
<reference evidence="13" key="1">
    <citation type="submission" date="2023-12" db="EMBL/GenBank/DDBJ databases">
        <title>Genome sequence of Bacillus thuringiensis strain SS10.</title>
        <authorList>
            <person name="Rouis S."/>
        </authorList>
    </citation>
    <scope>NUCLEOTIDE SEQUENCE</scope>
    <source>
        <strain evidence="13">SS10</strain>
    </source>
</reference>
<dbReference type="PANTHER" id="PTHR11390">
    <property type="entry name" value="PROKARYOTIC DNA TOPOISOMERASE"/>
    <property type="match status" value="1"/>
</dbReference>
<dbReference type="SMART" id="SM00493">
    <property type="entry name" value="TOPRIM"/>
    <property type="match status" value="1"/>
</dbReference>
<dbReference type="SMART" id="SM00436">
    <property type="entry name" value="TOP1Bc"/>
    <property type="match status" value="1"/>
</dbReference>
<dbReference type="GO" id="GO:0006310">
    <property type="term" value="P:DNA recombination"/>
    <property type="evidence" value="ECO:0007669"/>
    <property type="project" value="TreeGrafter"/>
</dbReference>
<evidence type="ECO:0000256" key="6">
    <source>
        <dbReference type="ARBA" id="ARBA00023235"/>
    </source>
</evidence>
<dbReference type="GO" id="GO:0006265">
    <property type="term" value="P:DNA topological change"/>
    <property type="evidence" value="ECO:0007669"/>
    <property type="project" value="InterPro"/>
</dbReference>
<dbReference type="GO" id="GO:0006281">
    <property type="term" value="P:DNA repair"/>
    <property type="evidence" value="ECO:0007669"/>
    <property type="project" value="TreeGrafter"/>
</dbReference>
<evidence type="ECO:0000313" key="13">
    <source>
        <dbReference type="EMBL" id="MDZ5479160.1"/>
    </source>
</evidence>
<dbReference type="GO" id="GO:0003917">
    <property type="term" value="F:DNA topoisomerase type I (single strand cut, ATP-independent) activity"/>
    <property type="evidence" value="ECO:0007669"/>
    <property type="project" value="UniProtKB-EC"/>
</dbReference>
<dbReference type="GO" id="GO:0043597">
    <property type="term" value="C:cytoplasmic replication fork"/>
    <property type="evidence" value="ECO:0007669"/>
    <property type="project" value="TreeGrafter"/>
</dbReference>
<dbReference type="CDD" id="cd00186">
    <property type="entry name" value="TOP1Ac"/>
    <property type="match status" value="1"/>
</dbReference>
<evidence type="ECO:0000259" key="12">
    <source>
        <dbReference type="PROSITE" id="PS52039"/>
    </source>
</evidence>
<gene>
    <name evidence="13" type="ORF">U2F49_23285</name>
</gene>
<dbReference type="InterPro" id="IPR003601">
    <property type="entry name" value="Topo_IA_2"/>
</dbReference>
<evidence type="ECO:0000256" key="4">
    <source>
        <dbReference type="ARBA" id="ARBA00023029"/>
    </source>
</evidence>
<feature type="domain" description="Toprim" evidence="11">
    <location>
        <begin position="2"/>
        <end position="144"/>
    </location>
</feature>
<dbReference type="Pfam" id="PF13342">
    <property type="entry name" value="Toprim_Crpt"/>
    <property type="match status" value="1"/>
</dbReference>
<dbReference type="Gene3D" id="1.10.290.10">
    <property type="entry name" value="Topoisomerase I, domain 4"/>
    <property type="match status" value="1"/>
</dbReference>
<evidence type="ECO:0000259" key="11">
    <source>
        <dbReference type="PROSITE" id="PS50880"/>
    </source>
</evidence>
<keyword evidence="6 13" id="KW-0413">Isomerase</keyword>
<evidence type="ECO:0000256" key="8">
    <source>
        <dbReference type="ARBA" id="ARBA00031985"/>
    </source>
</evidence>
<dbReference type="RefSeq" id="WP_153599352.1">
    <property type="nucleotide sequence ID" value="NZ_JAXOTW010000016.1"/>
</dbReference>
<dbReference type="SUPFAM" id="SSF56712">
    <property type="entry name" value="Prokaryotic type I DNA topoisomerase"/>
    <property type="match status" value="1"/>
</dbReference>
<evidence type="ECO:0000256" key="5">
    <source>
        <dbReference type="ARBA" id="ARBA00023125"/>
    </source>
</evidence>
<dbReference type="Pfam" id="PF01131">
    <property type="entry name" value="Topoisom_bac"/>
    <property type="match status" value="1"/>
</dbReference>
<dbReference type="Gene3D" id="3.40.50.140">
    <property type="match status" value="1"/>
</dbReference>
<comment type="catalytic activity">
    <reaction evidence="1">
        <text>ATP-independent breakage of single-stranded DNA, followed by passage and rejoining.</text>
        <dbReference type="EC" id="5.6.2.1"/>
    </reaction>
</comment>
<evidence type="ECO:0000256" key="9">
    <source>
        <dbReference type="ARBA" id="ARBA00032235"/>
    </source>
</evidence>
<dbReference type="AlphaFoldDB" id="A0AAW9JIJ1"/>
<dbReference type="PRINTS" id="PR00417">
    <property type="entry name" value="PRTPISMRASEI"/>
</dbReference>
<sequence>MKAVIIAEKPSVAKNIADALKIKKRNDGFYEGDQYIVTWAFGHLLQLYDAKDYDEKMAKWNMDNFPFIPEKFQYKVKSSPTNRESVDRGAKKQFDTIRSLLFRDDVNSIISACDYDREGQVIGDSVIYNIKAPKQVYRLLLNEWTPDEVNAGLKQIRPNSDLRPLQDAGVSRQWADWAIGINLTSVATLKYQKGGGQALNIGRVLLPTLKVIYDRDKEIKNFVPENYYKLVATFKTKREEEFEATYIEEHEDKFKTKATLDEIYTILQRSSGVVLDKQVERKREYPPFLFNLSNLQGYVTSKYKGWTSDKVLKVAQSLYEKKYITYPRTGSTALEESLVERATKVLETVKKGLPYEDEISFVKTKRVFNNAKVESHSAIMPTYVIPKSLTSDEQIVYTAIKNRFIMQFMPAAEHEETRIQIKISDSSIKGLFIAKGRVQIIEGWRKVEKIESKDNMLPFVAVREDLEIANAEVTSHVTKPPKHHTEKTLLRVMETCGKAYDEEEAVLSGFSIGTPATRAETIKKLKTIGYIFSKEKSLLCSELGRKIVETFPVKELFDLEFTGKLEKALSDMEKNKVSRSVFLNFIFDFTRKSVEMIKNDQDVILHHATQEMKQMEVLGKCPVCSGSIVEGQKGFGCSDWKNGCKFVIWKNDKFLATMKKKPNKTMVKKLLKDGEVLTKGLTSKKGNKFDAILKYEKNPENEFFNWKMSFQENISK</sequence>
<dbReference type="Gene3D" id="1.10.460.10">
    <property type="entry name" value="Topoisomerase I, domain 2"/>
    <property type="match status" value="1"/>
</dbReference>
<dbReference type="InterPro" id="IPR006171">
    <property type="entry name" value="TOPRIM_dom"/>
</dbReference>
<protein>
    <recommendedName>
        <fullName evidence="3">DNA topoisomerase</fullName>
        <ecNumber evidence="3">5.6.2.1</ecNumber>
    </recommendedName>
    <alternativeName>
        <fullName evidence="10">Omega-protein</fullName>
    </alternativeName>
    <alternativeName>
        <fullName evidence="9">Relaxing enzyme</fullName>
    </alternativeName>
    <alternativeName>
        <fullName evidence="7">Swivelase</fullName>
    </alternativeName>
    <alternativeName>
        <fullName evidence="8">Untwisting enzyme</fullName>
    </alternativeName>
</protein>
<evidence type="ECO:0000313" key="14">
    <source>
        <dbReference type="Proteomes" id="UP001292252"/>
    </source>
</evidence>
<dbReference type="InterPro" id="IPR013826">
    <property type="entry name" value="Topo_IA_cen_sub3"/>
</dbReference>
<dbReference type="PANTHER" id="PTHR11390:SF21">
    <property type="entry name" value="DNA TOPOISOMERASE 3-ALPHA"/>
    <property type="match status" value="1"/>
</dbReference>
<feature type="domain" description="Topo IA-type catalytic" evidence="12">
    <location>
        <begin position="162"/>
        <end position="594"/>
    </location>
</feature>
<dbReference type="Pfam" id="PF01751">
    <property type="entry name" value="Toprim"/>
    <property type="match status" value="1"/>
</dbReference>
<accession>A0AAW9JIJ1</accession>
<dbReference type="InterPro" id="IPR034144">
    <property type="entry name" value="TOPRIM_TopoIII"/>
</dbReference>
<dbReference type="Proteomes" id="UP001292252">
    <property type="component" value="Unassembled WGS sequence"/>
</dbReference>
<dbReference type="EMBL" id="JAXOTW010000016">
    <property type="protein sequence ID" value="MDZ5479160.1"/>
    <property type="molecule type" value="Genomic_DNA"/>
</dbReference>
<dbReference type="InterPro" id="IPR025589">
    <property type="entry name" value="Toprim_C_rpt"/>
</dbReference>
<dbReference type="GO" id="GO:0003677">
    <property type="term" value="F:DNA binding"/>
    <property type="evidence" value="ECO:0007669"/>
    <property type="project" value="UniProtKB-KW"/>
</dbReference>
<proteinExistence type="inferred from homology"/>
<evidence type="ECO:0000256" key="2">
    <source>
        <dbReference type="ARBA" id="ARBA00009446"/>
    </source>
</evidence>
<evidence type="ECO:0000256" key="10">
    <source>
        <dbReference type="ARBA" id="ARBA00032877"/>
    </source>
</evidence>
<evidence type="ECO:0000256" key="7">
    <source>
        <dbReference type="ARBA" id="ARBA00030003"/>
    </source>
</evidence>
<keyword evidence="5" id="KW-0238">DNA-binding</keyword>
<dbReference type="InterPro" id="IPR003602">
    <property type="entry name" value="Topo_IA_DNA-bd_dom"/>
</dbReference>
<dbReference type="CDD" id="cd03362">
    <property type="entry name" value="TOPRIM_TopoIA_TopoIII"/>
    <property type="match status" value="1"/>
</dbReference>
<dbReference type="InterPro" id="IPR013824">
    <property type="entry name" value="Topo_IA_cen_sub1"/>
</dbReference>
<dbReference type="SMART" id="SM00437">
    <property type="entry name" value="TOP1Ac"/>
    <property type="match status" value="1"/>
</dbReference>
<evidence type="ECO:0000256" key="3">
    <source>
        <dbReference type="ARBA" id="ARBA00012891"/>
    </source>
</evidence>
<dbReference type="InterPro" id="IPR023405">
    <property type="entry name" value="Topo_IA_core_domain"/>
</dbReference>
<dbReference type="InterPro" id="IPR013497">
    <property type="entry name" value="Topo_IA_cen"/>
</dbReference>
<dbReference type="PROSITE" id="PS52039">
    <property type="entry name" value="TOPO_IA_2"/>
    <property type="match status" value="1"/>
</dbReference>
<dbReference type="InterPro" id="IPR013825">
    <property type="entry name" value="Topo_IA_cen_sub2"/>
</dbReference>
<dbReference type="Gene3D" id="2.70.20.10">
    <property type="entry name" value="Topoisomerase I, domain 3"/>
    <property type="match status" value="1"/>
</dbReference>
<evidence type="ECO:0000256" key="1">
    <source>
        <dbReference type="ARBA" id="ARBA00000213"/>
    </source>
</evidence>
<comment type="caution">
    <text evidence="13">The sequence shown here is derived from an EMBL/GenBank/DDBJ whole genome shotgun (WGS) entry which is preliminary data.</text>
</comment>
<comment type="similarity">
    <text evidence="2">Belongs to the type IA topoisomerase family.</text>
</comment>
<dbReference type="EC" id="5.6.2.1" evidence="3"/>
<keyword evidence="4" id="KW-0799">Topoisomerase</keyword>